<evidence type="ECO:0008006" key="4">
    <source>
        <dbReference type="Google" id="ProtNLM"/>
    </source>
</evidence>
<feature type="transmembrane region" description="Helical" evidence="1">
    <location>
        <begin position="63"/>
        <end position="90"/>
    </location>
</feature>
<proteinExistence type="predicted"/>
<gene>
    <name evidence="2" type="ORF">DOS84_18605</name>
</gene>
<accession>A0A2W7TNJ7</accession>
<evidence type="ECO:0000313" key="3">
    <source>
        <dbReference type="Proteomes" id="UP000249177"/>
    </source>
</evidence>
<reference evidence="2 3" key="1">
    <citation type="submission" date="2018-06" db="EMBL/GenBank/DDBJ databases">
        <title>Flavobacterium sp IMCC34762, genome.</title>
        <authorList>
            <person name="Joung Y."/>
            <person name="Cho J."/>
            <person name="Song J."/>
        </authorList>
    </citation>
    <scope>NUCLEOTIDE SEQUENCE [LARGE SCALE GENOMIC DNA]</scope>
    <source>
        <strain evidence="2 3">IMCC34762</strain>
    </source>
</reference>
<feature type="transmembrane region" description="Helical" evidence="1">
    <location>
        <begin position="112"/>
        <end position="138"/>
    </location>
</feature>
<dbReference type="Proteomes" id="UP000249177">
    <property type="component" value="Unassembled WGS sequence"/>
</dbReference>
<keyword evidence="1" id="KW-0472">Membrane</keyword>
<keyword evidence="1" id="KW-0812">Transmembrane</keyword>
<evidence type="ECO:0000313" key="2">
    <source>
        <dbReference type="EMBL" id="PZX91861.1"/>
    </source>
</evidence>
<keyword evidence="3" id="KW-1185">Reference proteome</keyword>
<dbReference type="AlphaFoldDB" id="A0A2W7TNJ7"/>
<dbReference type="RefSeq" id="WP_111411604.1">
    <property type="nucleotide sequence ID" value="NZ_QKXH01000016.1"/>
</dbReference>
<organism evidence="2 3">
    <name type="scientific">Flavobacterium aquariorum</name>
    <dbReference type="NCBI Taxonomy" id="2217670"/>
    <lineage>
        <taxon>Bacteria</taxon>
        <taxon>Pseudomonadati</taxon>
        <taxon>Bacteroidota</taxon>
        <taxon>Flavobacteriia</taxon>
        <taxon>Flavobacteriales</taxon>
        <taxon>Flavobacteriaceae</taxon>
        <taxon>Flavobacterium</taxon>
    </lineage>
</organism>
<dbReference type="OrthoDB" id="1361176at2"/>
<feature type="transmembrane region" description="Helical" evidence="1">
    <location>
        <begin position="7"/>
        <end position="27"/>
    </location>
</feature>
<dbReference type="EMBL" id="QKXH01000016">
    <property type="protein sequence ID" value="PZX91861.1"/>
    <property type="molecule type" value="Genomic_DNA"/>
</dbReference>
<keyword evidence="1" id="KW-1133">Transmembrane helix</keyword>
<name>A0A2W7TNJ7_9FLAO</name>
<evidence type="ECO:0000256" key="1">
    <source>
        <dbReference type="SAM" id="Phobius"/>
    </source>
</evidence>
<comment type="caution">
    <text evidence="2">The sequence shown here is derived from an EMBL/GenBank/DDBJ whole genome shotgun (WGS) entry which is preliminary data.</text>
</comment>
<protein>
    <recommendedName>
        <fullName evidence="4">DUF4199 domain-containing protein</fullName>
    </recommendedName>
</protein>
<sequence>MKVKKEIKNGFFIFISIATYFLLMEFLGLSDIFYLRLVNVFFVIYAVNDTLRSRVSHGKRKFVPNILAALTTCIIGVVLSIVGLLVYSYMRGGEAYIHTLSESFLFGGHPSINMYCFSLFFEGIASSVIVTLLLILYYNDKFIAD</sequence>